<dbReference type="Ensembl" id="ENSATET00000070091.2">
    <property type="protein sequence ID" value="ENSATEP00000057188.1"/>
    <property type="gene ID" value="ENSATEG00000001688.3"/>
</dbReference>
<dbReference type="PROSITE" id="PS51767">
    <property type="entry name" value="PEPTIDASE_A1"/>
    <property type="match status" value="1"/>
</dbReference>
<comment type="similarity">
    <text evidence="2 13">Belongs to the peptidase A1 family.</text>
</comment>
<evidence type="ECO:0000256" key="8">
    <source>
        <dbReference type="ARBA" id="ARBA00022989"/>
    </source>
</evidence>
<keyword evidence="17" id="KW-1185">Reference proteome</keyword>
<dbReference type="FunFam" id="2.40.70.10:FF:000007">
    <property type="entry name" value="Beta-secretase 1"/>
    <property type="match status" value="1"/>
</dbReference>
<reference evidence="16" key="3">
    <citation type="submission" date="2025-09" db="UniProtKB">
        <authorList>
            <consortium name="Ensembl"/>
        </authorList>
    </citation>
    <scope>IDENTIFICATION</scope>
</reference>
<keyword evidence="9 14" id="KW-0472">Membrane</keyword>
<dbReference type="FunFam" id="2.40.70.10:FF:000003">
    <property type="entry name" value="Beta-secretase 1"/>
    <property type="match status" value="1"/>
</dbReference>
<evidence type="ECO:0000256" key="14">
    <source>
        <dbReference type="SAM" id="Phobius"/>
    </source>
</evidence>
<dbReference type="CDD" id="cd05473">
    <property type="entry name" value="beta_secretase_like"/>
    <property type="match status" value="1"/>
</dbReference>
<keyword evidence="8 14" id="KW-1133">Transmembrane helix</keyword>
<dbReference type="GO" id="GO:0006509">
    <property type="term" value="P:membrane protein ectodomain proteolysis"/>
    <property type="evidence" value="ECO:0007669"/>
    <property type="project" value="TreeGrafter"/>
</dbReference>
<dbReference type="PANTHER" id="PTHR47965">
    <property type="entry name" value="ASPARTYL PROTEASE-RELATED"/>
    <property type="match status" value="1"/>
</dbReference>
<evidence type="ECO:0000256" key="12">
    <source>
        <dbReference type="PIRSR" id="PIRSR601461-1"/>
    </source>
</evidence>
<feature type="active site" evidence="12">
    <location>
        <position position="86"/>
    </location>
</feature>
<evidence type="ECO:0000256" key="11">
    <source>
        <dbReference type="ARBA" id="ARBA00023157"/>
    </source>
</evidence>
<dbReference type="InterPro" id="IPR033874">
    <property type="entry name" value="Memapsin-like"/>
</dbReference>
<organism evidence="16 17">
    <name type="scientific">Anabas testudineus</name>
    <name type="common">Climbing perch</name>
    <name type="synonym">Anthias testudineus</name>
    <dbReference type="NCBI Taxonomy" id="64144"/>
    <lineage>
        <taxon>Eukaryota</taxon>
        <taxon>Metazoa</taxon>
        <taxon>Chordata</taxon>
        <taxon>Craniata</taxon>
        <taxon>Vertebrata</taxon>
        <taxon>Euteleostomi</taxon>
        <taxon>Actinopterygii</taxon>
        <taxon>Neopterygii</taxon>
        <taxon>Teleostei</taxon>
        <taxon>Neoteleostei</taxon>
        <taxon>Acanthomorphata</taxon>
        <taxon>Anabantaria</taxon>
        <taxon>Anabantiformes</taxon>
        <taxon>Anabantoidei</taxon>
        <taxon>Anabantidae</taxon>
        <taxon>Anabas</taxon>
    </lineage>
</organism>
<evidence type="ECO:0000313" key="16">
    <source>
        <dbReference type="Ensembl" id="ENSATEP00000057188.1"/>
    </source>
</evidence>
<evidence type="ECO:0000256" key="1">
    <source>
        <dbReference type="ARBA" id="ARBA00004479"/>
    </source>
</evidence>
<dbReference type="GeneTree" id="ENSGT00940000159548"/>
<keyword evidence="6 13" id="KW-0064">Aspartyl protease</keyword>
<evidence type="ECO:0000256" key="6">
    <source>
        <dbReference type="ARBA" id="ARBA00022750"/>
    </source>
</evidence>
<protein>
    <recommendedName>
        <fullName evidence="15">Peptidase A1 domain-containing protein</fullName>
    </recommendedName>
</protein>
<evidence type="ECO:0000256" key="13">
    <source>
        <dbReference type="RuleBase" id="RU000454"/>
    </source>
</evidence>
<dbReference type="GO" id="GO:0050435">
    <property type="term" value="P:amyloid-beta metabolic process"/>
    <property type="evidence" value="ECO:0007669"/>
    <property type="project" value="TreeGrafter"/>
</dbReference>
<evidence type="ECO:0000256" key="7">
    <source>
        <dbReference type="ARBA" id="ARBA00022801"/>
    </source>
</evidence>
<evidence type="ECO:0000256" key="5">
    <source>
        <dbReference type="ARBA" id="ARBA00022729"/>
    </source>
</evidence>
<feature type="transmembrane region" description="Helical" evidence="14">
    <location>
        <begin position="441"/>
        <end position="466"/>
    </location>
</feature>
<dbReference type="PANTHER" id="PTHR47965:SF40">
    <property type="entry name" value="BETA-SECRETASE 2"/>
    <property type="match status" value="1"/>
</dbReference>
<dbReference type="GO" id="GO:0005802">
    <property type="term" value="C:trans-Golgi network"/>
    <property type="evidence" value="ECO:0007669"/>
    <property type="project" value="TreeGrafter"/>
</dbReference>
<dbReference type="InterPro" id="IPR001461">
    <property type="entry name" value="Aspartic_peptidase_A1"/>
</dbReference>
<evidence type="ECO:0000259" key="15">
    <source>
        <dbReference type="PROSITE" id="PS51767"/>
    </source>
</evidence>
<evidence type="ECO:0000256" key="2">
    <source>
        <dbReference type="ARBA" id="ARBA00007447"/>
    </source>
</evidence>
<sequence>IGVFNGGAAVSTMAKLKRRYNVSSAVDVTPLRRVASDGSGLSLASDPSGIVNFLDMVNNLEGDSGRGYYIEMSIGTPGQKLNILVDTGSSNFAVAAAPHPYITHYFNTALSSTYRSPGRTVAVKYTQGNWEGELGIDRVSIPQGPNGTFIINIAVILSSEGFFLPGVNWQGILGLAYPMLARPDSSVEPFFNSMVRQFGIPDIFSLQMCGAGLSASNTADPAGGSLIMGGIEPTLYRGSIWYTPIIEEWYYQVEVLRLEVGDQNLDLDCREYNMDKAIVDSGTTLLRLPFKVFNAVVEAITRSSLEFSSGFWDGTKLACWMKGETPWRFFPKLSIYLRATNSSQSFRITILPQLYIQQIKDVDGSLDCYRFGVSSSANGLVIGATVMEGFYVVFDRAQKRLGFALSNCAVSGGVALSEIAGSFSAADVAANCSGGTLKEPLLWVISYTLMAICAVILIILLLLLVLPCRRRDHSGEITDESSLVRHRIK</sequence>
<reference evidence="16" key="1">
    <citation type="submission" date="2021-04" db="EMBL/GenBank/DDBJ databases">
        <authorList>
            <consortium name="Wellcome Sanger Institute Data Sharing"/>
        </authorList>
    </citation>
    <scope>NUCLEOTIDE SEQUENCE [LARGE SCALE GENOMIC DNA]</scope>
</reference>
<dbReference type="InterPro" id="IPR033121">
    <property type="entry name" value="PEPTIDASE_A1"/>
</dbReference>
<keyword evidence="11" id="KW-1015">Disulfide bond</keyword>
<keyword evidence="7 13" id="KW-0378">Hydrolase</keyword>
<dbReference type="InterPro" id="IPR009119">
    <property type="entry name" value="BACE"/>
</dbReference>
<keyword evidence="4 14" id="KW-0812">Transmembrane</keyword>
<dbReference type="PRINTS" id="PR00792">
    <property type="entry name" value="PEPSIN"/>
</dbReference>
<feature type="active site" evidence="12">
    <location>
        <position position="280"/>
    </location>
</feature>
<gene>
    <name evidence="16" type="primary">BACE2</name>
</gene>
<dbReference type="GO" id="GO:0005886">
    <property type="term" value="C:plasma membrane"/>
    <property type="evidence" value="ECO:0007669"/>
    <property type="project" value="TreeGrafter"/>
</dbReference>
<dbReference type="PRINTS" id="PR01816">
    <property type="entry name" value="BACE1"/>
</dbReference>
<evidence type="ECO:0000256" key="4">
    <source>
        <dbReference type="ARBA" id="ARBA00022692"/>
    </source>
</evidence>
<dbReference type="SUPFAM" id="SSF50630">
    <property type="entry name" value="Acid proteases"/>
    <property type="match status" value="1"/>
</dbReference>
<evidence type="ECO:0000256" key="9">
    <source>
        <dbReference type="ARBA" id="ARBA00023136"/>
    </source>
</evidence>
<dbReference type="GO" id="GO:0005768">
    <property type="term" value="C:endosome"/>
    <property type="evidence" value="ECO:0007669"/>
    <property type="project" value="TreeGrafter"/>
</dbReference>
<dbReference type="GO" id="GO:0004190">
    <property type="term" value="F:aspartic-type endopeptidase activity"/>
    <property type="evidence" value="ECO:0007669"/>
    <property type="project" value="UniProtKB-KW"/>
</dbReference>
<evidence type="ECO:0000256" key="3">
    <source>
        <dbReference type="ARBA" id="ARBA00022670"/>
    </source>
</evidence>
<keyword evidence="5" id="KW-0732">Signal</keyword>
<dbReference type="PRINTS" id="PR01815">
    <property type="entry name" value="BACEFAMILY"/>
</dbReference>
<dbReference type="InterPro" id="IPR021109">
    <property type="entry name" value="Peptidase_aspartic_dom_sf"/>
</dbReference>
<proteinExistence type="inferred from homology"/>
<dbReference type="Gene3D" id="2.40.70.10">
    <property type="entry name" value="Acid Proteases"/>
    <property type="match status" value="2"/>
</dbReference>
<accession>A0A7N6B3Y5</accession>
<feature type="domain" description="Peptidase A1" evidence="15">
    <location>
        <begin position="68"/>
        <end position="404"/>
    </location>
</feature>
<dbReference type="InterPro" id="IPR009120">
    <property type="entry name" value="BACE1"/>
</dbReference>
<dbReference type="Proteomes" id="UP000265040">
    <property type="component" value="Chromosome 13"/>
</dbReference>
<comment type="subcellular location">
    <subcellularLocation>
        <location evidence="1">Membrane</location>
        <topology evidence="1">Single-pass type I membrane protein</topology>
    </subcellularLocation>
</comment>
<dbReference type="Pfam" id="PF00026">
    <property type="entry name" value="Asp"/>
    <property type="match status" value="1"/>
</dbReference>
<keyword evidence="10" id="KW-0865">Zymogen</keyword>
<evidence type="ECO:0000313" key="17">
    <source>
        <dbReference type="Proteomes" id="UP000265040"/>
    </source>
</evidence>
<reference evidence="16" key="2">
    <citation type="submission" date="2025-08" db="UniProtKB">
        <authorList>
            <consortium name="Ensembl"/>
        </authorList>
    </citation>
    <scope>IDENTIFICATION</scope>
</reference>
<dbReference type="InterPro" id="IPR001969">
    <property type="entry name" value="Aspartic_peptidase_AS"/>
</dbReference>
<name>A0A7N6B3Y5_ANATE</name>
<dbReference type="AlphaFoldDB" id="A0A7N6B3Y5"/>
<evidence type="ECO:0000256" key="10">
    <source>
        <dbReference type="ARBA" id="ARBA00023145"/>
    </source>
</evidence>
<keyword evidence="3 13" id="KW-0645">Protease</keyword>
<dbReference type="PROSITE" id="PS00141">
    <property type="entry name" value="ASP_PROTEASE"/>
    <property type="match status" value="1"/>
</dbReference>